<protein>
    <submittedName>
        <fullName evidence="1">Uncharacterized protein</fullName>
    </submittedName>
</protein>
<comment type="caution">
    <text evidence="1">The sequence shown here is derived from an EMBL/GenBank/DDBJ whole genome shotgun (WGS) entry which is preliminary data.</text>
</comment>
<evidence type="ECO:0000313" key="1">
    <source>
        <dbReference type="EMBL" id="KAL2089742.1"/>
    </source>
</evidence>
<accession>A0ABD1JS96</accession>
<dbReference type="AlphaFoldDB" id="A0ABD1JS96"/>
<organism evidence="1 2">
    <name type="scientific">Coilia grayii</name>
    <name type="common">Gray's grenadier anchovy</name>
    <dbReference type="NCBI Taxonomy" id="363190"/>
    <lineage>
        <taxon>Eukaryota</taxon>
        <taxon>Metazoa</taxon>
        <taxon>Chordata</taxon>
        <taxon>Craniata</taxon>
        <taxon>Vertebrata</taxon>
        <taxon>Euteleostomi</taxon>
        <taxon>Actinopterygii</taxon>
        <taxon>Neopterygii</taxon>
        <taxon>Teleostei</taxon>
        <taxon>Clupei</taxon>
        <taxon>Clupeiformes</taxon>
        <taxon>Clupeoidei</taxon>
        <taxon>Engraulidae</taxon>
        <taxon>Coilinae</taxon>
        <taxon>Coilia</taxon>
    </lineage>
</organism>
<dbReference type="EMBL" id="JBHFQA010000012">
    <property type="protein sequence ID" value="KAL2089742.1"/>
    <property type="molecule type" value="Genomic_DNA"/>
</dbReference>
<evidence type="ECO:0000313" key="2">
    <source>
        <dbReference type="Proteomes" id="UP001591681"/>
    </source>
</evidence>
<gene>
    <name evidence="1" type="ORF">ACEWY4_014430</name>
</gene>
<proteinExistence type="predicted"/>
<sequence length="320" mass="35477">MWLPQEGLIMGNGCAPSAETMQNLFSVAQSGGTIPDVALDRSLAGYLSLNSGTVLTNQYEAIQQRLSTDQLALFNQNLTSTFGGTRVTLGKTGVVALALSLFLDVVSNDIMGQSTPDPVRRILGVSRSSIGSIISEYLRKVPEVVNNSEGMADITDLCDQELKFELIDLFERMTLRRQLSSRALKLWLNGAAIHLHVRIHGIRLGSVPQGSAESLRLSYSTAYSSLIRRYTGYLRRYIKETPPSDRTHSTGLLVIEPNRNVSHWVKHSPCESQAIENSFLTQIIAAQRIQSTEDYLEDLGKNLNLLVRHSNNFELTKKEV</sequence>
<dbReference type="Proteomes" id="UP001591681">
    <property type="component" value="Unassembled WGS sequence"/>
</dbReference>
<keyword evidence="2" id="KW-1185">Reference proteome</keyword>
<reference evidence="1 2" key="1">
    <citation type="submission" date="2024-09" db="EMBL/GenBank/DDBJ databases">
        <title>A chromosome-level genome assembly of Gray's grenadier anchovy, Coilia grayii.</title>
        <authorList>
            <person name="Fu Z."/>
        </authorList>
    </citation>
    <scope>NUCLEOTIDE SEQUENCE [LARGE SCALE GENOMIC DNA]</scope>
    <source>
        <strain evidence="1">G4</strain>
        <tissue evidence="1">Muscle</tissue>
    </source>
</reference>
<name>A0ABD1JS96_9TELE</name>